<protein>
    <submittedName>
        <fullName evidence="3">Oxidoreductase</fullName>
    </submittedName>
</protein>
<dbReference type="SUPFAM" id="SSF51905">
    <property type="entry name" value="FAD/NAD(P)-binding domain"/>
    <property type="match status" value="1"/>
</dbReference>
<dbReference type="AlphaFoldDB" id="A0A2S7X397"/>
<accession>A0A2S7X397</accession>
<dbReference type="InterPro" id="IPR006076">
    <property type="entry name" value="FAD-dep_OxRdtase"/>
</dbReference>
<dbReference type="EMBL" id="MSCO01000002">
    <property type="protein sequence ID" value="PQJ84575.1"/>
    <property type="molecule type" value="Genomic_DNA"/>
</dbReference>
<feature type="domain" description="FAD dependent oxidoreductase" evidence="2">
    <location>
        <begin position="9"/>
        <end position="378"/>
    </location>
</feature>
<sequence length="471" mass="53195">MDKTYPRKKIAIIGGGIAGSSIAMYLSQYDVDIEVFEQGTSLVNGPPICHLHAGGNLYREISDEQCIALLTESIETVRYFPHTVNIRPTVIAVPKNDPGQPEELLPRLKLLQQTYEHLIQQNGANEVFGPSEEYFKTYNKEDLEKIAQRTPTPTPESLDDWLIAFANQVDLNELKYPIALVQEYGLSVFRMAATAQLTLSNLDNLTLHFSSSVNKLSRTENKKEQSVWKLSYLYSEQQYACEFDYVINSAGFKTGIIDDLAKKHRKRLVEFKAAYVAQWDKLQFGKWPEIIFHGERGTPQGMAQFTPYPNGYFQLHGMTEEITLFKDGLSGSCELSAQPKLPEAFNKKLTTGWDVLLQTERTQRAINHLSQFMPDFIEATPAGKPLYGAQQIPGGDVTLRAANISYTEDGYFRAEIVKASSAIECAKEIKRVIKLTNKVSIIPEFKLLDIEKEAERLATERGYPIELAQVY</sequence>
<reference evidence="3 4" key="1">
    <citation type="submission" date="2016-12" db="EMBL/GenBank/DDBJ databases">
        <title>Diversity of luminous bacteria.</title>
        <authorList>
            <person name="Yoshizawa S."/>
            <person name="Kogure K."/>
        </authorList>
    </citation>
    <scope>NUCLEOTIDE SEQUENCE [LARGE SCALE GENOMIC DNA]</scope>
    <source>
        <strain evidence="3 4">ATCC 33715</strain>
    </source>
</reference>
<evidence type="ECO:0000313" key="4">
    <source>
        <dbReference type="Proteomes" id="UP000239263"/>
    </source>
</evidence>
<dbReference type="InterPro" id="IPR036188">
    <property type="entry name" value="FAD/NAD-bd_sf"/>
</dbReference>
<dbReference type="Proteomes" id="UP000239263">
    <property type="component" value="Unassembled WGS sequence"/>
</dbReference>
<comment type="caution">
    <text evidence="3">The sequence shown here is derived from an EMBL/GenBank/DDBJ whole genome shotgun (WGS) entry which is preliminary data.</text>
</comment>
<dbReference type="Gene3D" id="3.50.50.60">
    <property type="entry name" value="FAD/NAD(P)-binding domain"/>
    <property type="match status" value="1"/>
</dbReference>
<proteinExistence type="predicted"/>
<name>A0A2S7X397_9GAMM</name>
<dbReference type="GO" id="GO:0016491">
    <property type="term" value="F:oxidoreductase activity"/>
    <property type="evidence" value="ECO:0007669"/>
    <property type="project" value="UniProtKB-KW"/>
</dbReference>
<keyword evidence="1" id="KW-0560">Oxidoreductase</keyword>
<evidence type="ECO:0000313" key="3">
    <source>
        <dbReference type="EMBL" id="PQJ84575.1"/>
    </source>
</evidence>
<evidence type="ECO:0000256" key="1">
    <source>
        <dbReference type="ARBA" id="ARBA00023002"/>
    </source>
</evidence>
<organism evidence="3 4">
    <name type="scientific">Aliivibrio sifiae</name>
    <dbReference type="NCBI Taxonomy" id="566293"/>
    <lineage>
        <taxon>Bacteria</taxon>
        <taxon>Pseudomonadati</taxon>
        <taxon>Pseudomonadota</taxon>
        <taxon>Gammaproteobacteria</taxon>
        <taxon>Vibrionales</taxon>
        <taxon>Vibrionaceae</taxon>
        <taxon>Aliivibrio</taxon>
    </lineage>
</organism>
<evidence type="ECO:0000259" key="2">
    <source>
        <dbReference type="Pfam" id="PF01266"/>
    </source>
</evidence>
<gene>
    <name evidence="3" type="ORF">BTO22_13750</name>
</gene>
<dbReference type="Pfam" id="PF01266">
    <property type="entry name" value="DAO"/>
    <property type="match status" value="1"/>
</dbReference>
<dbReference type="RefSeq" id="WP_105055999.1">
    <property type="nucleotide sequence ID" value="NZ_CAWNRT010000002.1"/>
</dbReference>
<dbReference type="OrthoDB" id="1401001at2"/>